<dbReference type="Proteomes" id="UP000182160">
    <property type="component" value="Unassembled WGS sequence"/>
</dbReference>
<evidence type="ECO:0000313" key="2">
    <source>
        <dbReference type="EMBL" id="SEM00091.1"/>
    </source>
</evidence>
<organism evidence="2 3">
    <name type="scientific">Roseovarius tolerans</name>
    <dbReference type="NCBI Taxonomy" id="74031"/>
    <lineage>
        <taxon>Bacteria</taxon>
        <taxon>Pseudomonadati</taxon>
        <taxon>Pseudomonadota</taxon>
        <taxon>Alphaproteobacteria</taxon>
        <taxon>Rhodobacterales</taxon>
        <taxon>Roseobacteraceae</taxon>
        <taxon>Roseovarius</taxon>
    </lineage>
</organism>
<protein>
    <submittedName>
        <fullName evidence="2">Uncharacterized protein</fullName>
    </submittedName>
</protein>
<gene>
    <name evidence="2" type="ORF">SAMN04488077_101251</name>
</gene>
<sequence length="72" mass="7006">MGFDMDQVARARGAEAVVARRNAGSGVGGCGSIHVAPGLPIFNQGGAGPDRRFAGAAGGQGGQGTATSHEIV</sequence>
<evidence type="ECO:0000256" key="1">
    <source>
        <dbReference type="SAM" id="MobiDB-lite"/>
    </source>
</evidence>
<evidence type="ECO:0000313" key="3">
    <source>
        <dbReference type="Proteomes" id="UP000182160"/>
    </source>
</evidence>
<proteinExistence type="predicted"/>
<reference evidence="2 3" key="1">
    <citation type="submission" date="2016-10" db="EMBL/GenBank/DDBJ databases">
        <authorList>
            <person name="de Groot N.N."/>
        </authorList>
    </citation>
    <scope>NUCLEOTIDE SEQUENCE [LARGE SCALE GENOMIC DNA]</scope>
    <source>
        <strain evidence="2 3">DSM 11457</strain>
    </source>
</reference>
<dbReference type="EMBL" id="FOBO01000001">
    <property type="protein sequence ID" value="SEM00091.1"/>
    <property type="molecule type" value="Genomic_DNA"/>
</dbReference>
<dbReference type="AlphaFoldDB" id="A0A1H7USY1"/>
<name>A0A1H7USY1_9RHOB</name>
<feature type="region of interest" description="Disordered" evidence="1">
    <location>
        <begin position="46"/>
        <end position="72"/>
    </location>
</feature>
<accession>A0A1H7USY1</accession>